<feature type="domain" description="Lariat debranching enzyme C-terminal" evidence="1">
    <location>
        <begin position="4"/>
        <end position="74"/>
    </location>
</feature>
<dbReference type="Proteomes" id="UP000267606">
    <property type="component" value="Unassembled WGS sequence"/>
</dbReference>
<name>A0A183HWL1_9BILA</name>
<gene>
    <name evidence="2" type="ORF">OFLC_LOCUS11873</name>
</gene>
<protein>
    <submittedName>
        <fullName evidence="4">DBR1 domain-containing protein</fullName>
    </submittedName>
</protein>
<accession>A0A183HWL1</accession>
<dbReference type="GO" id="GO:0006397">
    <property type="term" value="P:mRNA processing"/>
    <property type="evidence" value="ECO:0007669"/>
    <property type="project" value="InterPro"/>
</dbReference>
<dbReference type="STRING" id="387005.A0A183HWL1"/>
<reference evidence="4" key="1">
    <citation type="submission" date="2016-06" db="UniProtKB">
        <authorList>
            <consortium name="WormBaseParasite"/>
        </authorList>
    </citation>
    <scope>IDENTIFICATION</scope>
</reference>
<dbReference type="EMBL" id="UZAJ01017720">
    <property type="protein sequence ID" value="VDO80011.1"/>
    <property type="molecule type" value="Genomic_DNA"/>
</dbReference>
<keyword evidence="3" id="KW-1185">Reference proteome</keyword>
<dbReference type="Pfam" id="PF05011">
    <property type="entry name" value="DBR1"/>
    <property type="match status" value="1"/>
</dbReference>
<sequence length="95" mass="11024">MPSQHTQNERWDFRPTEEELAKVEEIYGGDFIIPMNFKMTACPHRANETNIGSQELYYRNPQSTEFCAKLGIRDLNEMLCSLSMDGLGIPYYVNK</sequence>
<dbReference type="WBParaSite" id="OFLC_0001187301-mRNA-1">
    <property type="protein sequence ID" value="OFLC_0001187301-mRNA-1"/>
    <property type="gene ID" value="OFLC_0001187301"/>
</dbReference>
<reference evidence="2 3" key="2">
    <citation type="submission" date="2018-11" db="EMBL/GenBank/DDBJ databases">
        <authorList>
            <consortium name="Pathogen Informatics"/>
        </authorList>
    </citation>
    <scope>NUCLEOTIDE SEQUENCE [LARGE SCALE GENOMIC DNA]</scope>
</reference>
<dbReference type="AlphaFoldDB" id="A0A183HWL1"/>
<proteinExistence type="predicted"/>
<evidence type="ECO:0000313" key="3">
    <source>
        <dbReference type="Proteomes" id="UP000267606"/>
    </source>
</evidence>
<organism evidence="4">
    <name type="scientific">Onchocerca flexuosa</name>
    <dbReference type="NCBI Taxonomy" id="387005"/>
    <lineage>
        <taxon>Eukaryota</taxon>
        <taxon>Metazoa</taxon>
        <taxon>Ecdysozoa</taxon>
        <taxon>Nematoda</taxon>
        <taxon>Chromadorea</taxon>
        <taxon>Rhabditida</taxon>
        <taxon>Spirurina</taxon>
        <taxon>Spiruromorpha</taxon>
        <taxon>Filarioidea</taxon>
        <taxon>Onchocercidae</taxon>
        <taxon>Onchocerca</taxon>
    </lineage>
</organism>
<dbReference type="GO" id="GO:0016788">
    <property type="term" value="F:hydrolase activity, acting on ester bonds"/>
    <property type="evidence" value="ECO:0007669"/>
    <property type="project" value="InterPro"/>
</dbReference>
<evidence type="ECO:0000259" key="1">
    <source>
        <dbReference type="Pfam" id="PF05011"/>
    </source>
</evidence>
<evidence type="ECO:0000313" key="2">
    <source>
        <dbReference type="EMBL" id="VDO80011.1"/>
    </source>
</evidence>
<evidence type="ECO:0000313" key="4">
    <source>
        <dbReference type="WBParaSite" id="OFLC_0001187301-mRNA-1"/>
    </source>
</evidence>
<dbReference type="InterPro" id="IPR007708">
    <property type="entry name" value="DBR1_C"/>
</dbReference>